<dbReference type="EMBL" id="CP001344">
    <property type="protein sequence ID" value="ACL45191.1"/>
    <property type="molecule type" value="Genomic_DNA"/>
</dbReference>
<dbReference type="Pfam" id="PF03596">
    <property type="entry name" value="Cad"/>
    <property type="match status" value="1"/>
</dbReference>
<protein>
    <submittedName>
        <fullName evidence="2">Cadmium resistance transporter</fullName>
    </submittedName>
</protein>
<keyword evidence="1" id="KW-1133">Transmembrane helix</keyword>
<dbReference type="AlphaFoldDB" id="B8HKV9"/>
<dbReference type="OrthoDB" id="512191at2"/>
<feature type="transmembrane region" description="Helical" evidence="1">
    <location>
        <begin position="6"/>
        <end position="30"/>
    </location>
</feature>
<keyword evidence="1" id="KW-0472">Membrane</keyword>
<organism evidence="2">
    <name type="scientific">Cyanothece sp. (strain PCC 7425 / ATCC 29141)</name>
    <dbReference type="NCBI Taxonomy" id="395961"/>
    <lineage>
        <taxon>Bacteria</taxon>
        <taxon>Bacillati</taxon>
        <taxon>Cyanobacteriota</taxon>
        <taxon>Cyanophyceae</taxon>
        <taxon>Gomontiellales</taxon>
        <taxon>Cyanothecaceae</taxon>
        <taxon>Cyanothece</taxon>
    </lineage>
</organism>
<gene>
    <name evidence="2" type="ordered locus">Cyan7425_2848</name>
</gene>
<dbReference type="eggNOG" id="COG4300">
    <property type="taxonomic scope" value="Bacteria"/>
</dbReference>
<proteinExistence type="predicted"/>
<keyword evidence="1" id="KW-0812">Transmembrane</keyword>
<dbReference type="STRING" id="395961.Cyan7425_2848"/>
<evidence type="ECO:0000256" key="1">
    <source>
        <dbReference type="SAM" id="Phobius"/>
    </source>
</evidence>
<name>B8HKV9_CYAP4</name>
<accession>B8HKV9</accession>
<sequence>MGWAFSAFITGITSFAATNIDDIVVLMMFFTQVNDRFRPRHIVMGQYLGFSVLLLASLPGYLGGLVLPKPWIGLLGLLPIAIGIKHLVQSDEAVAIQTVPEEIEPGVTAGGLKGLLHPKTYHVAAVTFANGGDNIGIYVPLFASSNLPQLSIILAVFLLLIAVWCVVAHYLARHPAIAPLLSRYAHRLVPFVLIGLGVYILVENGSYRLISP</sequence>
<evidence type="ECO:0000313" key="2">
    <source>
        <dbReference type="EMBL" id="ACL45191.1"/>
    </source>
</evidence>
<dbReference type="KEGG" id="cyn:Cyan7425_2848"/>
<dbReference type="InterPro" id="IPR004676">
    <property type="entry name" value="Cd-R_transporter"/>
</dbReference>
<reference evidence="2" key="1">
    <citation type="submission" date="2009-01" db="EMBL/GenBank/DDBJ databases">
        <title>Complete sequence of chromosome Cyanothece sp. PCC 7425.</title>
        <authorList>
            <consortium name="US DOE Joint Genome Institute"/>
            <person name="Lucas S."/>
            <person name="Copeland A."/>
            <person name="Lapidus A."/>
            <person name="Glavina del Rio T."/>
            <person name="Dalin E."/>
            <person name="Tice H."/>
            <person name="Bruce D."/>
            <person name="Goodwin L."/>
            <person name="Pitluck S."/>
            <person name="Sims D."/>
            <person name="Meineke L."/>
            <person name="Brettin T."/>
            <person name="Detter J.C."/>
            <person name="Han C."/>
            <person name="Larimer F."/>
            <person name="Land M."/>
            <person name="Hauser L."/>
            <person name="Kyrpides N."/>
            <person name="Ovchinnikova G."/>
            <person name="Liberton M."/>
            <person name="Stoeckel J."/>
            <person name="Banerjee A."/>
            <person name="Singh A."/>
            <person name="Page L."/>
            <person name="Sato H."/>
            <person name="Zhao L."/>
            <person name="Sherman L."/>
            <person name="Pakrasi H."/>
            <person name="Richardson P."/>
        </authorList>
    </citation>
    <scope>NUCLEOTIDE SEQUENCE</scope>
    <source>
        <strain evidence="2">PCC 7425</strain>
    </source>
</reference>
<dbReference type="HOGENOM" id="CLU_071117_1_0_3"/>
<feature type="transmembrane region" description="Helical" evidence="1">
    <location>
        <begin position="42"/>
        <end position="62"/>
    </location>
</feature>
<feature type="transmembrane region" description="Helical" evidence="1">
    <location>
        <begin position="184"/>
        <end position="202"/>
    </location>
</feature>
<feature type="transmembrane region" description="Helical" evidence="1">
    <location>
        <begin position="150"/>
        <end position="172"/>
    </location>
</feature>